<feature type="domain" description="J" evidence="14">
    <location>
        <begin position="621"/>
        <end position="685"/>
    </location>
</feature>
<evidence type="ECO:0000256" key="2">
    <source>
        <dbReference type="ARBA" id="ARBA00005785"/>
    </source>
</evidence>
<dbReference type="SUPFAM" id="SSF46565">
    <property type="entry name" value="Chaperone J-domain"/>
    <property type="match status" value="1"/>
</dbReference>
<evidence type="ECO:0000256" key="1">
    <source>
        <dbReference type="ARBA" id="ARBA00004123"/>
    </source>
</evidence>
<sequence>MSEKNDLLEVTWSDRSASQTLPSLREEDEQIINRPNVKKLPSGRVVGIIKRNWRPYCGMLQVSDLSDAVRHMFIPSEKRIPKIRIETRQSDQLKDQRIVVSIDCWPRDSRYPLGHFVRSLGPIGDKETENQVLLLEHDVPNYPFPQSVLDCLPSLPWTIPQEEKAKRLDLTHLNICSVDPPGCTDIDDALHCIVLPNGNYQCGVHIADVTHFIRPGTSIDAEARRRSTTVYLVDQRIDMVPELLSSNLCSLRDDGPRYAFSVLWEIQPSDAQIVKTEFHKTIILSRASLTYAQAQMKIDDSTASDELTQGLRRLNGIAKILKTGRIRNGALSLASNEIRFNLDSETHDPIDVISKELMETNSMVEEFMLLANVTVAKKIYEVFPQCACLRRHPAPPVSNFDPLVKAAESKNIKIEVESGKQLADSLDKAVDRNNLFFNTMLRMLTTRCMMQALYFCSGLFPQSEFEHYGLAAPIYTHFTSPIRRYADILVHRLLAAAINADTTYPDLLDKHAYVLAVKKNALQVLIPRYGLEGTLYLNDFPFVFNELEPSQSAANVKLQLFDKLVVRISIETKNKQHQKMKNFKLCSQVFKCDMIKSILFNNFVVNVHLNHLRFASWKNQTLYEILGVPKTASVKEIKVAYYKKCKECHPDKSQDDKSHDQFVKIQQAYDTLSKADSRRTYDLTLQNYTSTGNRYTRSTPSDAYQAYRTQQTYYYYNGPRTGMNYTESEFERFMRTRNGYWGSNTDPRTGPHSKEDFSSPLKVMIYLILGIGIFEAITVSWIYDRDINHLNEYNYRYSPLNRQALVDFKSKVNNGDILDLEQKLQERKDLENK</sequence>
<dbReference type="InterPro" id="IPR012340">
    <property type="entry name" value="NA-bd_OB-fold"/>
</dbReference>
<dbReference type="AlphaFoldDB" id="A0A3M7SWL0"/>
<evidence type="ECO:0000256" key="10">
    <source>
        <dbReference type="ARBA" id="ARBA00077221"/>
    </source>
</evidence>
<dbReference type="STRING" id="10195.A0A3M7SWL0"/>
<dbReference type="PROSITE" id="PS50076">
    <property type="entry name" value="DNAJ_2"/>
    <property type="match status" value="1"/>
</dbReference>
<dbReference type="PANTHER" id="PTHR23355:SF35">
    <property type="entry name" value="EXOSOME COMPLEX EXONUCLEASE RRP44"/>
    <property type="match status" value="1"/>
</dbReference>
<dbReference type="EMBL" id="REGN01000692">
    <property type="protein sequence ID" value="RNA39968.1"/>
    <property type="molecule type" value="Genomic_DNA"/>
</dbReference>
<gene>
    <name evidence="15" type="ORF">BpHYR1_038274</name>
</gene>
<keyword evidence="9" id="KW-0539">Nucleus</keyword>
<dbReference type="GO" id="GO:0000175">
    <property type="term" value="F:3'-5'-RNA exonuclease activity"/>
    <property type="evidence" value="ECO:0007669"/>
    <property type="project" value="UniProtKB-ARBA"/>
</dbReference>
<dbReference type="FunFam" id="2.40.50.700:FF:000001">
    <property type="entry name" value="Exosome complex exonuclease exoribonuclease (Rrp44)"/>
    <property type="match status" value="1"/>
</dbReference>
<dbReference type="PANTHER" id="PTHR23355">
    <property type="entry name" value="RIBONUCLEASE"/>
    <property type="match status" value="1"/>
</dbReference>
<organism evidence="15 16">
    <name type="scientific">Brachionus plicatilis</name>
    <name type="common">Marine rotifer</name>
    <name type="synonym">Brachionus muelleri</name>
    <dbReference type="NCBI Taxonomy" id="10195"/>
    <lineage>
        <taxon>Eukaryota</taxon>
        <taxon>Metazoa</taxon>
        <taxon>Spiralia</taxon>
        <taxon>Gnathifera</taxon>
        <taxon>Rotifera</taxon>
        <taxon>Eurotatoria</taxon>
        <taxon>Monogononta</taxon>
        <taxon>Pseudotrocha</taxon>
        <taxon>Ploima</taxon>
        <taxon>Brachionidae</taxon>
        <taxon>Brachionus</taxon>
    </lineage>
</organism>
<dbReference type="PROSITE" id="PS01175">
    <property type="entry name" value="RIBONUCLEASE_II"/>
    <property type="match status" value="1"/>
</dbReference>
<dbReference type="GO" id="GO:0003723">
    <property type="term" value="F:RNA binding"/>
    <property type="evidence" value="ECO:0007669"/>
    <property type="project" value="UniProtKB-KW"/>
</dbReference>
<keyword evidence="13" id="KW-1133">Transmembrane helix</keyword>
<evidence type="ECO:0000313" key="15">
    <source>
        <dbReference type="EMBL" id="RNA39968.1"/>
    </source>
</evidence>
<dbReference type="InterPro" id="IPR033770">
    <property type="entry name" value="RRP44_S1"/>
</dbReference>
<dbReference type="OrthoDB" id="372421at2759"/>
<accession>A0A3M7SWL0</accession>
<keyword evidence="13" id="KW-0472">Membrane</keyword>
<keyword evidence="13" id="KW-0812">Transmembrane</keyword>
<reference evidence="15 16" key="1">
    <citation type="journal article" date="2018" name="Sci. Rep.">
        <title>Genomic signatures of local adaptation to the degree of environmental predictability in rotifers.</title>
        <authorList>
            <person name="Franch-Gras L."/>
            <person name="Hahn C."/>
            <person name="Garcia-Roger E.M."/>
            <person name="Carmona M.J."/>
            <person name="Serra M."/>
            <person name="Gomez A."/>
        </authorList>
    </citation>
    <scope>NUCLEOTIDE SEQUENCE [LARGE SCALE GENOMIC DNA]</scope>
    <source>
        <strain evidence="15">HYR1</strain>
    </source>
</reference>
<dbReference type="InterPro" id="IPR022966">
    <property type="entry name" value="RNase_II/R_CS"/>
</dbReference>
<dbReference type="CDD" id="cd06257">
    <property type="entry name" value="DnaJ"/>
    <property type="match status" value="1"/>
</dbReference>
<dbReference type="Gene3D" id="2.40.50.140">
    <property type="entry name" value="Nucleic acid-binding proteins"/>
    <property type="match status" value="1"/>
</dbReference>
<dbReference type="InterPro" id="IPR036869">
    <property type="entry name" value="J_dom_sf"/>
</dbReference>
<dbReference type="Pfam" id="PF00226">
    <property type="entry name" value="DnaJ"/>
    <property type="match status" value="1"/>
</dbReference>
<dbReference type="Pfam" id="PF17215">
    <property type="entry name" value="Rrp44_S1"/>
    <property type="match status" value="1"/>
</dbReference>
<dbReference type="GO" id="GO:0000177">
    <property type="term" value="C:cytoplasmic exosome (RNase complex)"/>
    <property type="evidence" value="ECO:0007669"/>
    <property type="project" value="TreeGrafter"/>
</dbReference>
<protein>
    <recommendedName>
        <fullName evidence="10">Protein DIS3 homolog</fullName>
    </recommendedName>
    <alternativeName>
        <fullName evidence="11">Ribosomal RNA-processing protein 44</fullName>
    </alternativeName>
</protein>
<comment type="caution">
    <text evidence="15">The sequence shown here is derived from an EMBL/GenBank/DDBJ whole genome shotgun (WGS) entry which is preliminary data.</text>
</comment>
<evidence type="ECO:0000256" key="9">
    <source>
        <dbReference type="ARBA" id="ARBA00023242"/>
    </source>
</evidence>
<dbReference type="Proteomes" id="UP000276133">
    <property type="component" value="Unassembled WGS sequence"/>
</dbReference>
<dbReference type="GO" id="GO:0004519">
    <property type="term" value="F:endonuclease activity"/>
    <property type="evidence" value="ECO:0007669"/>
    <property type="project" value="TreeGrafter"/>
</dbReference>
<name>A0A3M7SWL0_BRAPC</name>
<keyword evidence="3" id="KW-0698">rRNA processing</keyword>
<keyword evidence="4" id="KW-0540">Nuclease</keyword>
<dbReference type="GO" id="GO:0071031">
    <property type="term" value="P:nuclear mRNA surveillance of mRNA 3'-end processing"/>
    <property type="evidence" value="ECO:0007669"/>
    <property type="project" value="TreeGrafter"/>
</dbReference>
<evidence type="ECO:0000256" key="12">
    <source>
        <dbReference type="RuleBase" id="RU003901"/>
    </source>
</evidence>
<dbReference type="Gene3D" id="2.40.50.700">
    <property type="match status" value="1"/>
</dbReference>
<evidence type="ECO:0000256" key="8">
    <source>
        <dbReference type="ARBA" id="ARBA00022884"/>
    </source>
</evidence>
<keyword evidence="8" id="KW-0694">RNA-binding</keyword>
<keyword evidence="16" id="KW-1185">Reference proteome</keyword>
<keyword evidence="6" id="KW-0271">Exosome</keyword>
<dbReference type="InterPro" id="IPR001623">
    <property type="entry name" value="DnaJ_domain"/>
</dbReference>
<evidence type="ECO:0000256" key="13">
    <source>
        <dbReference type="SAM" id="Phobius"/>
    </source>
</evidence>
<evidence type="ECO:0000256" key="7">
    <source>
        <dbReference type="ARBA" id="ARBA00022839"/>
    </source>
</evidence>
<dbReference type="SMART" id="SM00271">
    <property type="entry name" value="DnaJ"/>
    <property type="match status" value="1"/>
</dbReference>
<dbReference type="Pfam" id="PF17849">
    <property type="entry name" value="OB_Dis3"/>
    <property type="match status" value="1"/>
</dbReference>
<evidence type="ECO:0000259" key="14">
    <source>
        <dbReference type="PROSITE" id="PS50076"/>
    </source>
</evidence>
<evidence type="ECO:0000313" key="16">
    <source>
        <dbReference type="Proteomes" id="UP000276133"/>
    </source>
</evidence>
<dbReference type="InterPro" id="IPR050180">
    <property type="entry name" value="RNR_Ribonuclease"/>
</dbReference>
<evidence type="ECO:0000256" key="4">
    <source>
        <dbReference type="ARBA" id="ARBA00022722"/>
    </source>
</evidence>
<feature type="transmembrane region" description="Helical" evidence="13">
    <location>
        <begin position="763"/>
        <end position="783"/>
    </location>
</feature>
<dbReference type="Pfam" id="PF00773">
    <property type="entry name" value="RNB"/>
    <property type="match status" value="1"/>
</dbReference>
<comment type="similarity">
    <text evidence="2 12">Belongs to the RNR ribonuclease family.</text>
</comment>
<dbReference type="GO" id="GO:0016075">
    <property type="term" value="P:rRNA catabolic process"/>
    <property type="evidence" value="ECO:0007669"/>
    <property type="project" value="TreeGrafter"/>
</dbReference>
<dbReference type="Gene3D" id="1.10.287.110">
    <property type="entry name" value="DnaJ domain"/>
    <property type="match status" value="1"/>
</dbReference>
<evidence type="ECO:0000256" key="11">
    <source>
        <dbReference type="ARBA" id="ARBA00077930"/>
    </source>
</evidence>
<evidence type="ECO:0000256" key="5">
    <source>
        <dbReference type="ARBA" id="ARBA00022801"/>
    </source>
</evidence>
<dbReference type="InterPro" id="IPR041505">
    <property type="entry name" value="Dis3_CSD2"/>
</dbReference>
<feature type="non-terminal residue" evidence="15">
    <location>
        <position position="833"/>
    </location>
</feature>
<evidence type="ECO:0000256" key="3">
    <source>
        <dbReference type="ARBA" id="ARBA00022552"/>
    </source>
</evidence>
<keyword evidence="7 15" id="KW-0269">Exonuclease</keyword>
<proteinExistence type="inferred from homology"/>
<dbReference type="InterPro" id="IPR001900">
    <property type="entry name" value="RNase_II/R"/>
</dbReference>
<dbReference type="SUPFAM" id="SSF50249">
    <property type="entry name" value="Nucleic acid-binding proteins"/>
    <property type="match status" value="3"/>
</dbReference>
<dbReference type="SMART" id="SM00955">
    <property type="entry name" value="RNB"/>
    <property type="match status" value="1"/>
</dbReference>
<keyword evidence="5" id="KW-0378">Hydrolase</keyword>
<dbReference type="PRINTS" id="PR00625">
    <property type="entry name" value="JDOMAIN"/>
</dbReference>
<evidence type="ECO:0000256" key="6">
    <source>
        <dbReference type="ARBA" id="ARBA00022835"/>
    </source>
</evidence>
<dbReference type="GO" id="GO:0000176">
    <property type="term" value="C:nuclear exosome (RNase complex)"/>
    <property type="evidence" value="ECO:0007669"/>
    <property type="project" value="TreeGrafter"/>
</dbReference>
<dbReference type="GO" id="GO:0006364">
    <property type="term" value="P:rRNA processing"/>
    <property type="evidence" value="ECO:0007669"/>
    <property type="project" value="UniProtKB-KW"/>
</dbReference>
<comment type="subcellular location">
    <subcellularLocation>
        <location evidence="1">Nucleus</location>
    </subcellularLocation>
</comment>